<dbReference type="PROSITE" id="PS51900">
    <property type="entry name" value="CB"/>
    <property type="match status" value="1"/>
</dbReference>
<dbReference type="GO" id="GO:0006310">
    <property type="term" value="P:DNA recombination"/>
    <property type="evidence" value="ECO:0007669"/>
    <property type="project" value="UniProtKB-KW"/>
</dbReference>
<evidence type="ECO:0000259" key="6">
    <source>
        <dbReference type="PROSITE" id="PS51898"/>
    </source>
</evidence>
<evidence type="ECO:0000256" key="2">
    <source>
        <dbReference type="ARBA" id="ARBA00022908"/>
    </source>
</evidence>
<evidence type="ECO:0000256" key="3">
    <source>
        <dbReference type="ARBA" id="ARBA00023125"/>
    </source>
</evidence>
<keyword evidence="9" id="KW-1185">Reference proteome</keyword>
<dbReference type="InterPro" id="IPR013762">
    <property type="entry name" value="Integrase-like_cat_sf"/>
</dbReference>
<evidence type="ECO:0000313" key="9">
    <source>
        <dbReference type="Proteomes" id="UP000565579"/>
    </source>
</evidence>
<dbReference type="InterPro" id="IPR010998">
    <property type="entry name" value="Integrase_recombinase_N"/>
</dbReference>
<name>A0A7X0U6U4_9ACTN</name>
<dbReference type="Proteomes" id="UP000565579">
    <property type="component" value="Unassembled WGS sequence"/>
</dbReference>
<organism evidence="8 9">
    <name type="scientific">Nonomuraea rubra</name>
    <dbReference type="NCBI Taxonomy" id="46180"/>
    <lineage>
        <taxon>Bacteria</taxon>
        <taxon>Bacillati</taxon>
        <taxon>Actinomycetota</taxon>
        <taxon>Actinomycetes</taxon>
        <taxon>Streptosporangiales</taxon>
        <taxon>Streptosporangiaceae</taxon>
        <taxon>Nonomuraea</taxon>
    </lineage>
</organism>
<keyword evidence="3 5" id="KW-0238">DNA-binding</keyword>
<dbReference type="InterPro" id="IPR002104">
    <property type="entry name" value="Integrase_catalytic"/>
</dbReference>
<feature type="domain" description="Tyr recombinase" evidence="6">
    <location>
        <begin position="174"/>
        <end position="394"/>
    </location>
</feature>
<sequence length="410" mass="45818">MGRRPNGASTIYFGGDGKWHGRVTVGVKDDGTPDRRHVKRKTEAEVIKAVRELERQRDGGQVRKAGQRWTVAKWLTHWIENIAVPPAIRESTHSGYKVDVVTHLIPGIGAHRLDKLEPEHLEKLYAKIQRSGRSAGTAHHVHRTVRAALNEAVRRGHITKNPVTLAKAPVLTDAEIEPYDIEEIRLLLKAADELPRNSARWGIALALGLRQGEALGLRWTHVDLDKGVLRVRRSRQRPKYAHGCADRPCGRKPGFCPQRKQVNEATSDTKSKAGRRVIGLPDELVTLLRKHKAEQDKDRQAARQLWQEGGWVFTTATGQPVSPYSDYHEWKALLKAAGLRDGRLHDARHTAATVLLILGVPERTVMAIMGWSGSGMAARYQHVTDGIRQTVARQVGGLIWEPERSSEEAN</sequence>
<dbReference type="InterPro" id="IPR044068">
    <property type="entry name" value="CB"/>
</dbReference>
<dbReference type="EMBL" id="JACHMI010000001">
    <property type="protein sequence ID" value="MBB6556994.1"/>
    <property type="molecule type" value="Genomic_DNA"/>
</dbReference>
<dbReference type="CDD" id="cd01189">
    <property type="entry name" value="INT_ICEBs1_C_like"/>
    <property type="match status" value="1"/>
</dbReference>
<dbReference type="Gene3D" id="1.10.443.10">
    <property type="entry name" value="Intergrase catalytic core"/>
    <property type="match status" value="1"/>
</dbReference>
<evidence type="ECO:0000259" key="7">
    <source>
        <dbReference type="PROSITE" id="PS51900"/>
    </source>
</evidence>
<evidence type="ECO:0000313" key="8">
    <source>
        <dbReference type="EMBL" id="MBB6556994.1"/>
    </source>
</evidence>
<dbReference type="RefSeq" id="WP_185111395.1">
    <property type="nucleotide sequence ID" value="NZ_JACHMI010000001.1"/>
</dbReference>
<accession>A0A7X0U6U4</accession>
<keyword evidence="2" id="KW-0229">DNA integration</keyword>
<dbReference type="PANTHER" id="PTHR30629:SF2">
    <property type="entry name" value="PROPHAGE INTEGRASE INTS-RELATED"/>
    <property type="match status" value="1"/>
</dbReference>
<dbReference type="PROSITE" id="PS51898">
    <property type="entry name" value="TYR_RECOMBINASE"/>
    <property type="match status" value="1"/>
</dbReference>
<dbReference type="Gene3D" id="1.10.150.130">
    <property type="match status" value="1"/>
</dbReference>
<gene>
    <name evidence="8" type="ORF">HD593_011789</name>
</gene>
<evidence type="ECO:0000256" key="4">
    <source>
        <dbReference type="ARBA" id="ARBA00023172"/>
    </source>
</evidence>
<dbReference type="Pfam" id="PF00589">
    <property type="entry name" value="Phage_integrase"/>
    <property type="match status" value="1"/>
</dbReference>
<protein>
    <submittedName>
        <fullName evidence="8">Integrase</fullName>
    </submittedName>
</protein>
<dbReference type="GO" id="GO:0003677">
    <property type="term" value="F:DNA binding"/>
    <property type="evidence" value="ECO:0007669"/>
    <property type="project" value="UniProtKB-UniRule"/>
</dbReference>
<reference evidence="8 9" key="1">
    <citation type="submission" date="2020-08" db="EMBL/GenBank/DDBJ databases">
        <title>Sequencing the genomes of 1000 actinobacteria strains.</title>
        <authorList>
            <person name="Klenk H.-P."/>
        </authorList>
    </citation>
    <scope>NUCLEOTIDE SEQUENCE [LARGE SCALE GENOMIC DNA]</scope>
    <source>
        <strain evidence="8 9">DSM 43768</strain>
    </source>
</reference>
<dbReference type="PANTHER" id="PTHR30629">
    <property type="entry name" value="PROPHAGE INTEGRASE"/>
    <property type="match status" value="1"/>
</dbReference>
<proteinExistence type="inferred from homology"/>
<evidence type="ECO:0000256" key="1">
    <source>
        <dbReference type="ARBA" id="ARBA00008857"/>
    </source>
</evidence>
<comment type="similarity">
    <text evidence="1">Belongs to the 'phage' integrase family.</text>
</comment>
<evidence type="ECO:0000256" key="5">
    <source>
        <dbReference type="PROSITE-ProRule" id="PRU01248"/>
    </source>
</evidence>
<dbReference type="InterPro" id="IPR050808">
    <property type="entry name" value="Phage_Integrase"/>
</dbReference>
<dbReference type="GO" id="GO:0015074">
    <property type="term" value="P:DNA integration"/>
    <property type="evidence" value="ECO:0007669"/>
    <property type="project" value="UniProtKB-KW"/>
</dbReference>
<keyword evidence="4" id="KW-0233">DNA recombination</keyword>
<dbReference type="AlphaFoldDB" id="A0A7X0U6U4"/>
<comment type="caution">
    <text evidence="8">The sequence shown here is derived from an EMBL/GenBank/DDBJ whole genome shotgun (WGS) entry which is preliminary data.</text>
</comment>
<dbReference type="SUPFAM" id="SSF56349">
    <property type="entry name" value="DNA breaking-rejoining enzymes"/>
    <property type="match status" value="1"/>
</dbReference>
<dbReference type="InterPro" id="IPR011010">
    <property type="entry name" value="DNA_brk_join_enz"/>
</dbReference>
<feature type="domain" description="Core-binding (CB)" evidence="7">
    <location>
        <begin position="69"/>
        <end position="153"/>
    </location>
</feature>